<dbReference type="EC" id="3.6.1.27" evidence="3 14"/>
<comment type="caution">
    <text evidence="15">The sequence shown here is derived from an EMBL/GenBank/DDBJ whole genome shotgun (WGS) entry which is preliminary data.</text>
</comment>
<dbReference type="GO" id="GO:0009252">
    <property type="term" value="P:peptidoglycan biosynthetic process"/>
    <property type="evidence" value="ECO:0007669"/>
    <property type="project" value="UniProtKB-KW"/>
</dbReference>
<feature type="transmembrane region" description="Helical" evidence="14">
    <location>
        <begin position="44"/>
        <end position="62"/>
    </location>
</feature>
<evidence type="ECO:0000256" key="10">
    <source>
        <dbReference type="ARBA" id="ARBA00023251"/>
    </source>
</evidence>
<feature type="transmembrane region" description="Helical" evidence="14">
    <location>
        <begin position="103"/>
        <end position="120"/>
    </location>
</feature>
<keyword evidence="14" id="KW-0961">Cell wall biogenesis/degradation</keyword>
<accession>A0A1G2GQG8</accession>
<evidence type="ECO:0000256" key="13">
    <source>
        <dbReference type="ARBA" id="ARBA00047594"/>
    </source>
</evidence>
<evidence type="ECO:0000313" key="16">
    <source>
        <dbReference type="Proteomes" id="UP000179106"/>
    </source>
</evidence>
<dbReference type="Pfam" id="PF02673">
    <property type="entry name" value="BacA"/>
    <property type="match status" value="1"/>
</dbReference>
<comment type="function">
    <text evidence="14">Catalyzes the dephosphorylation of undecaprenyl diphosphate (UPP). Confers resistance to bacitracin.</text>
</comment>
<feature type="transmembrane region" description="Helical" evidence="14">
    <location>
        <begin position="235"/>
        <end position="254"/>
    </location>
</feature>
<dbReference type="PANTHER" id="PTHR30622:SF3">
    <property type="entry name" value="UNDECAPRENYL-DIPHOSPHATASE"/>
    <property type="match status" value="1"/>
</dbReference>
<dbReference type="GO" id="GO:0071555">
    <property type="term" value="P:cell wall organization"/>
    <property type="evidence" value="ECO:0007669"/>
    <property type="project" value="UniProtKB-KW"/>
</dbReference>
<keyword evidence="8 14" id="KW-1133">Transmembrane helix</keyword>
<evidence type="ECO:0000256" key="5">
    <source>
        <dbReference type="ARBA" id="ARBA00022475"/>
    </source>
</evidence>
<evidence type="ECO:0000256" key="8">
    <source>
        <dbReference type="ARBA" id="ARBA00022989"/>
    </source>
</evidence>
<dbReference type="STRING" id="1802126.A3B25_01940"/>
<proteinExistence type="inferred from homology"/>
<dbReference type="HAMAP" id="MF_01006">
    <property type="entry name" value="Undec_diphosphatase"/>
    <property type="match status" value="1"/>
</dbReference>
<dbReference type="Proteomes" id="UP000179106">
    <property type="component" value="Unassembled WGS sequence"/>
</dbReference>
<protein>
    <recommendedName>
        <fullName evidence="4 14">Undecaprenyl-diphosphatase</fullName>
        <ecNumber evidence="3 14">3.6.1.27</ecNumber>
    </recommendedName>
    <alternativeName>
        <fullName evidence="12 14">Bacitracin resistance protein</fullName>
    </alternativeName>
    <alternativeName>
        <fullName evidence="11 14">Undecaprenyl pyrophosphate phosphatase</fullName>
    </alternativeName>
</protein>
<dbReference type="NCBIfam" id="TIGR00753">
    <property type="entry name" value="undec_PP_bacA"/>
    <property type="match status" value="1"/>
</dbReference>
<evidence type="ECO:0000256" key="2">
    <source>
        <dbReference type="ARBA" id="ARBA00010621"/>
    </source>
</evidence>
<comment type="miscellaneous">
    <text evidence="14">Bacitracin is thought to be involved in the inhibition of peptidoglycan synthesis by sequestering undecaprenyl diphosphate, thereby reducing the pool of lipid carrier available.</text>
</comment>
<dbReference type="GO" id="GO:0046677">
    <property type="term" value="P:response to antibiotic"/>
    <property type="evidence" value="ECO:0007669"/>
    <property type="project" value="UniProtKB-UniRule"/>
</dbReference>
<comment type="catalytic activity">
    <reaction evidence="13 14">
        <text>di-trans,octa-cis-undecaprenyl diphosphate + H2O = di-trans,octa-cis-undecaprenyl phosphate + phosphate + H(+)</text>
        <dbReference type="Rhea" id="RHEA:28094"/>
        <dbReference type="ChEBI" id="CHEBI:15377"/>
        <dbReference type="ChEBI" id="CHEBI:15378"/>
        <dbReference type="ChEBI" id="CHEBI:43474"/>
        <dbReference type="ChEBI" id="CHEBI:58405"/>
        <dbReference type="ChEBI" id="CHEBI:60392"/>
        <dbReference type="EC" id="3.6.1.27"/>
    </reaction>
</comment>
<dbReference type="AlphaFoldDB" id="A0A1G2GQG8"/>
<evidence type="ECO:0000256" key="12">
    <source>
        <dbReference type="ARBA" id="ARBA00032932"/>
    </source>
</evidence>
<sequence>MTMAHSIILGIVEGITEFLPISSTGHLVLVSGLLRISQSNFTKSFEIIIQLGAISSVVVLYWKSFLNSENLKKILFAFLPTGIIGFGLYKVVKTYFLGNQTVVLWALLLGGAALILFEFWHRESEDAADGIGQISYKQSFWVGLCQSVAIIPGVSRSAATIIGGLLVGLKRATIVEFSFLLAVPTMLAASGLDLIKNYDSFSVDQFGILAVGFVVSFVTAIVSIKFLLNFVKKHNFVPFGVYRIFAAIIFWLVVFK</sequence>
<keyword evidence="14" id="KW-0573">Peptidoglycan synthesis</keyword>
<feature type="transmembrane region" description="Helical" evidence="14">
    <location>
        <begin position="74"/>
        <end position="91"/>
    </location>
</feature>
<feature type="transmembrane region" description="Helical" evidence="14">
    <location>
        <begin position="140"/>
        <end position="167"/>
    </location>
</feature>
<evidence type="ECO:0000256" key="9">
    <source>
        <dbReference type="ARBA" id="ARBA00023136"/>
    </source>
</evidence>
<evidence type="ECO:0000256" key="11">
    <source>
        <dbReference type="ARBA" id="ARBA00032707"/>
    </source>
</evidence>
<keyword evidence="7 14" id="KW-0378">Hydrolase</keyword>
<dbReference type="GO" id="GO:0050380">
    <property type="term" value="F:undecaprenyl-diphosphatase activity"/>
    <property type="evidence" value="ECO:0007669"/>
    <property type="project" value="UniProtKB-UniRule"/>
</dbReference>
<evidence type="ECO:0000256" key="7">
    <source>
        <dbReference type="ARBA" id="ARBA00022801"/>
    </source>
</evidence>
<dbReference type="PANTHER" id="PTHR30622">
    <property type="entry name" value="UNDECAPRENYL-DIPHOSPHATASE"/>
    <property type="match status" value="1"/>
</dbReference>
<dbReference type="GO" id="GO:0008360">
    <property type="term" value="P:regulation of cell shape"/>
    <property type="evidence" value="ECO:0007669"/>
    <property type="project" value="UniProtKB-KW"/>
</dbReference>
<feature type="transmembrane region" description="Helical" evidence="14">
    <location>
        <begin position="207"/>
        <end position="228"/>
    </location>
</feature>
<name>A0A1G2GQG8_9BACT</name>
<gene>
    <name evidence="14" type="primary">uppP</name>
    <name evidence="15" type="ORF">A3B25_01940</name>
</gene>
<organism evidence="15 16">
    <name type="scientific">Candidatus Ryanbacteria bacterium RIFCSPLOWO2_01_FULL_48_26</name>
    <dbReference type="NCBI Taxonomy" id="1802126"/>
    <lineage>
        <taxon>Bacteria</taxon>
        <taxon>Candidatus Ryaniibacteriota</taxon>
    </lineage>
</organism>
<comment type="subcellular location">
    <subcellularLocation>
        <location evidence="1 14">Cell membrane</location>
        <topology evidence="1 14">Multi-pass membrane protein</topology>
    </subcellularLocation>
</comment>
<evidence type="ECO:0000256" key="14">
    <source>
        <dbReference type="HAMAP-Rule" id="MF_01006"/>
    </source>
</evidence>
<keyword evidence="5 14" id="KW-1003">Cell membrane</keyword>
<dbReference type="EMBL" id="MHNW01000047">
    <property type="protein sequence ID" value="OGZ52432.1"/>
    <property type="molecule type" value="Genomic_DNA"/>
</dbReference>
<reference evidence="15 16" key="1">
    <citation type="journal article" date="2016" name="Nat. Commun.">
        <title>Thousands of microbial genomes shed light on interconnected biogeochemical processes in an aquifer system.</title>
        <authorList>
            <person name="Anantharaman K."/>
            <person name="Brown C.T."/>
            <person name="Hug L.A."/>
            <person name="Sharon I."/>
            <person name="Castelle C.J."/>
            <person name="Probst A.J."/>
            <person name="Thomas B.C."/>
            <person name="Singh A."/>
            <person name="Wilkins M.J."/>
            <person name="Karaoz U."/>
            <person name="Brodie E.L."/>
            <person name="Williams K.H."/>
            <person name="Hubbard S.S."/>
            <person name="Banfield J.F."/>
        </authorList>
    </citation>
    <scope>NUCLEOTIDE SEQUENCE [LARGE SCALE GENOMIC DNA]</scope>
</reference>
<keyword evidence="14" id="KW-0133">Cell shape</keyword>
<evidence type="ECO:0000256" key="3">
    <source>
        <dbReference type="ARBA" id="ARBA00012374"/>
    </source>
</evidence>
<keyword evidence="9 14" id="KW-0472">Membrane</keyword>
<dbReference type="InterPro" id="IPR003824">
    <property type="entry name" value="UppP"/>
</dbReference>
<keyword evidence="10 14" id="KW-0046">Antibiotic resistance</keyword>
<dbReference type="NCBIfam" id="NF001390">
    <property type="entry name" value="PRK00281.1-4"/>
    <property type="match status" value="1"/>
</dbReference>
<dbReference type="GO" id="GO:0005886">
    <property type="term" value="C:plasma membrane"/>
    <property type="evidence" value="ECO:0007669"/>
    <property type="project" value="UniProtKB-SubCell"/>
</dbReference>
<feature type="transmembrane region" description="Helical" evidence="14">
    <location>
        <begin position="174"/>
        <end position="195"/>
    </location>
</feature>
<evidence type="ECO:0000313" key="15">
    <source>
        <dbReference type="EMBL" id="OGZ52432.1"/>
    </source>
</evidence>
<evidence type="ECO:0000256" key="4">
    <source>
        <dbReference type="ARBA" id="ARBA00021581"/>
    </source>
</evidence>
<evidence type="ECO:0000256" key="1">
    <source>
        <dbReference type="ARBA" id="ARBA00004651"/>
    </source>
</evidence>
<keyword evidence="6 14" id="KW-0812">Transmembrane</keyword>
<evidence type="ECO:0000256" key="6">
    <source>
        <dbReference type="ARBA" id="ARBA00022692"/>
    </source>
</evidence>
<comment type="similarity">
    <text evidence="2 14">Belongs to the UppP family.</text>
</comment>